<sequence>MSIEESITSNLVGKSNDELFSLLALFQPHHFFPVLLLPSPAKPIHELSACSSSTASDGKL</sequence>
<keyword evidence="2" id="KW-1185">Reference proteome</keyword>
<accession>K5WH86</accession>
<dbReference type="HOGENOM" id="CLU_2942546_0_0_1"/>
<proteinExistence type="predicted"/>
<evidence type="ECO:0000313" key="2">
    <source>
        <dbReference type="Proteomes" id="UP000008370"/>
    </source>
</evidence>
<dbReference type="EMBL" id="JH930470">
    <property type="protein sequence ID" value="EKM58469.1"/>
    <property type="molecule type" value="Genomic_DNA"/>
</dbReference>
<dbReference type="Proteomes" id="UP000008370">
    <property type="component" value="Unassembled WGS sequence"/>
</dbReference>
<name>K5WH86_PHACS</name>
<dbReference type="KEGG" id="pco:PHACADRAFT_252812"/>
<protein>
    <submittedName>
        <fullName evidence="1">Uncharacterized protein</fullName>
    </submittedName>
</protein>
<evidence type="ECO:0000313" key="1">
    <source>
        <dbReference type="EMBL" id="EKM58469.1"/>
    </source>
</evidence>
<dbReference type="AlphaFoldDB" id="K5WH86"/>
<reference evidence="1 2" key="1">
    <citation type="journal article" date="2012" name="BMC Genomics">
        <title>Comparative genomics of the white-rot fungi, Phanerochaete carnosa and P. chrysosporium, to elucidate the genetic basis of the distinct wood types they colonize.</title>
        <authorList>
            <person name="Suzuki H."/>
            <person name="MacDonald J."/>
            <person name="Syed K."/>
            <person name="Salamov A."/>
            <person name="Hori C."/>
            <person name="Aerts A."/>
            <person name="Henrissat B."/>
            <person name="Wiebenga A."/>
            <person name="vanKuyk P.A."/>
            <person name="Barry K."/>
            <person name="Lindquist E."/>
            <person name="LaButti K."/>
            <person name="Lapidus A."/>
            <person name="Lucas S."/>
            <person name="Coutinho P."/>
            <person name="Gong Y."/>
            <person name="Samejima M."/>
            <person name="Mahadevan R."/>
            <person name="Abou-Zaid M."/>
            <person name="de Vries R.P."/>
            <person name="Igarashi K."/>
            <person name="Yadav J.S."/>
            <person name="Grigoriev I.V."/>
            <person name="Master E.R."/>
        </authorList>
    </citation>
    <scope>NUCLEOTIDE SEQUENCE [LARGE SCALE GENOMIC DNA]</scope>
    <source>
        <strain evidence="1 2">HHB-10118-sp</strain>
    </source>
</reference>
<organism evidence="1 2">
    <name type="scientific">Phanerochaete carnosa (strain HHB-10118-sp)</name>
    <name type="common">White-rot fungus</name>
    <name type="synonym">Peniophora carnosa</name>
    <dbReference type="NCBI Taxonomy" id="650164"/>
    <lineage>
        <taxon>Eukaryota</taxon>
        <taxon>Fungi</taxon>
        <taxon>Dikarya</taxon>
        <taxon>Basidiomycota</taxon>
        <taxon>Agaricomycotina</taxon>
        <taxon>Agaricomycetes</taxon>
        <taxon>Polyporales</taxon>
        <taxon>Phanerochaetaceae</taxon>
        <taxon>Phanerochaete</taxon>
    </lineage>
</organism>
<dbReference type="GeneID" id="18915592"/>
<gene>
    <name evidence="1" type="ORF">PHACADRAFT_252812</name>
</gene>
<dbReference type="RefSeq" id="XP_007393781.1">
    <property type="nucleotide sequence ID" value="XM_007393719.1"/>
</dbReference>
<dbReference type="InParanoid" id="K5WH86"/>